<dbReference type="InterPro" id="IPR004329">
    <property type="entry name" value="CcmE"/>
</dbReference>
<evidence type="ECO:0000313" key="5">
    <source>
        <dbReference type="EMBL" id="AIE87314.1"/>
    </source>
</evidence>
<evidence type="ECO:0000256" key="4">
    <source>
        <dbReference type="ARBA" id="ARBA00023136"/>
    </source>
</evidence>
<dbReference type="HOGENOM" id="CLU_079503_3_3_0"/>
<evidence type="ECO:0000256" key="2">
    <source>
        <dbReference type="ARBA" id="ARBA00022617"/>
    </source>
</evidence>
<sequence>MVAAFLRSASPYVTIAQAKTSSGDRLHLMGDLVKNSFHTDFKQGGSLTFLLKDPEGATVTVRHLGERPANMGEATQVVAIGGMQGSEFVSKELLLKCPSKYEGKRVRAPSPSDRCR</sequence>
<dbReference type="eggNOG" id="COG2332">
    <property type="taxonomic scope" value="Bacteria"/>
</dbReference>
<dbReference type="STRING" id="661478.OP10G_3946"/>
<accession>A0A068NYS1</accession>
<keyword evidence="3" id="KW-0201">Cytochrome c-type biogenesis</keyword>
<reference evidence="5 6" key="1">
    <citation type="journal article" date="2014" name="PLoS ONE">
        <title>The first complete genome sequence of the class fimbriimonadia in the phylum armatimonadetes.</title>
        <authorList>
            <person name="Hu Z.Y."/>
            <person name="Wang Y.Z."/>
            <person name="Im W.T."/>
            <person name="Wang S.Y."/>
            <person name="Zhao G.P."/>
            <person name="Zheng H.J."/>
            <person name="Quan Z.X."/>
        </authorList>
    </citation>
    <scope>NUCLEOTIDE SEQUENCE [LARGE SCALE GENOMIC DNA]</scope>
    <source>
        <strain evidence="5">Gsoil 348</strain>
    </source>
</reference>
<gene>
    <name evidence="5" type="ORF">OP10G_3946</name>
</gene>
<organism evidence="5 6">
    <name type="scientific">Fimbriimonas ginsengisoli Gsoil 348</name>
    <dbReference type="NCBI Taxonomy" id="661478"/>
    <lineage>
        <taxon>Bacteria</taxon>
        <taxon>Bacillati</taxon>
        <taxon>Armatimonadota</taxon>
        <taxon>Fimbriimonadia</taxon>
        <taxon>Fimbriimonadales</taxon>
        <taxon>Fimbriimonadaceae</taxon>
        <taxon>Fimbriimonas</taxon>
    </lineage>
</organism>
<evidence type="ECO:0000313" key="6">
    <source>
        <dbReference type="Proteomes" id="UP000027982"/>
    </source>
</evidence>
<dbReference type="GO" id="GO:0017004">
    <property type="term" value="P:cytochrome complex assembly"/>
    <property type="evidence" value="ECO:0007669"/>
    <property type="project" value="UniProtKB-KW"/>
</dbReference>
<evidence type="ECO:0000256" key="1">
    <source>
        <dbReference type="ARBA" id="ARBA00004370"/>
    </source>
</evidence>
<dbReference type="InterPro" id="IPR036127">
    <property type="entry name" value="CcmE-like_sf"/>
</dbReference>
<keyword evidence="6" id="KW-1185">Reference proteome</keyword>
<name>A0A068NYS1_FIMGI</name>
<dbReference type="SUPFAM" id="SSF82093">
    <property type="entry name" value="Heme chaperone CcmE"/>
    <property type="match status" value="1"/>
</dbReference>
<dbReference type="Pfam" id="PF03100">
    <property type="entry name" value="CcmE"/>
    <property type="match status" value="1"/>
</dbReference>
<dbReference type="EMBL" id="CP007139">
    <property type="protein sequence ID" value="AIE87314.1"/>
    <property type="molecule type" value="Genomic_DNA"/>
</dbReference>
<evidence type="ECO:0000256" key="3">
    <source>
        <dbReference type="ARBA" id="ARBA00022748"/>
    </source>
</evidence>
<protein>
    <submittedName>
        <fullName evidence="5">Putative cytochrome c-type biogenesis protein CcmE</fullName>
    </submittedName>
</protein>
<keyword evidence="2" id="KW-0408">Iron</keyword>
<keyword evidence="2" id="KW-0479">Metal-binding</keyword>
<proteinExistence type="predicted"/>
<dbReference type="Gene3D" id="2.40.50.140">
    <property type="entry name" value="Nucleic acid-binding proteins"/>
    <property type="match status" value="1"/>
</dbReference>
<keyword evidence="4" id="KW-0472">Membrane</keyword>
<dbReference type="GO" id="GO:0005886">
    <property type="term" value="C:plasma membrane"/>
    <property type="evidence" value="ECO:0007669"/>
    <property type="project" value="InterPro"/>
</dbReference>
<dbReference type="Proteomes" id="UP000027982">
    <property type="component" value="Chromosome"/>
</dbReference>
<dbReference type="GO" id="GO:0017003">
    <property type="term" value="P:protein-heme linkage"/>
    <property type="evidence" value="ECO:0007669"/>
    <property type="project" value="InterPro"/>
</dbReference>
<dbReference type="AlphaFoldDB" id="A0A068NYS1"/>
<dbReference type="GO" id="GO:0020037">
    <property type="term" value="F:heme binding"/>
    <property type="evidence" value="ECO:0007669"/>
    <property type="project" value="InterPro"/>
</dbReference>
<dbReference type="InterPro" id="IPR012340">
    <property type="entry name" value="NA-bd_OB-fold"/>
</dbReference>
<comment type="subcellular location">
    <subcellularLocation>
        <location evidence="1">Membrane</location>
    </subcellularLocation>
</comment>
<keyword evidence="2" id="KW-0349">Heme</keyword>
<dbReference type="KEGG" id="fgi:OP10G_3946"/>